<organism evidence="2 3">
    <name type="scientific">Actinomadura graeca</name>
    <dbReference type="NCBI Taxonomy" id="2750812"/>
    <lineage>
        <taxon>Bacteria</taxon>
        <taxon>Bacillati</taxon>
        <taxon>Actinomycetota</taxon>
        <taxon>Actinomycetes</taxon>
        <taxon>Streptosporangiales</taxon>
        <taxon>Thermomonosporaceae</taxon>
        <taxon>Actinomadura</taxon>
    </lineage>
</organism>
<dbReference type="PANTHER" id="PTHR36221">
    <property type="entry name" value="DUF742 DOMAIN-CONTAINING PROTEIN"/>
    <property type="match status" value="1"/>
</dbReference>
<dbReference type="Proteomes" id="UP001049518">
    <property type="component" value="Chromosome"/>
</dbReference>
<name>A0ABX8R8Y7_9ACTN</name>
<dbReference type="InterPro" id="IPR007995">
    <property type="entry name" value="DUF742"/>
</dbReference>
<dbReference type="EMBL" id="CP059572">
    <property type="protein sequence ID" value="QXJ26996.1"/>
    <property type="molecule type" value="Genomic_DNA"/>
</dbReference>
<accession>A0ABX8R8Y7</accession>
<dbReference type="Pfam" id="PF05331">
    <property type="entry name" value="DUF742"/>
    <property type="match status" value="1"/>
</dbReference>
<evidence type="ECO:0000313" key="3">
    <source>
        <dbReference type="Proteomes" id="UP001049518"/>
    </source>
</evidence>
<feature type="region of interest" description="Disordered" evidence="1">
    <location>
        <begin position="1"/>
        <end position="27"/>
    </location>
</feature>
<proteinExistence type="predicted"/>
<feature type="compositionally biased region" description="Low complexity" evidence="1">
    <location>
        <begin position="8"/>
        <end position="27"/>
    </location>
</feature>
<protein>
    <submittedName>
        <fullName evidence="2">DUF742 domain-containing protein</fullName>
    </submittedName>
</protein>
<evidence type="ECO:0000313" key="2">
    <source>
        <dbReference type="EMBL" id="QXJ26996.1"/>
    </source>
</evidence>
<dbReference type="PANTHER" id="PTHR36221:SF1">
    <property type="entry name" value="DUF742 DOMAIN-CONTAINING PROTEIN"/>
    <property type="match status" value="1"/>
</dbReference>
<gene>
    <name evidence="2" type="ORF">AGRA3207_007411</name>
</gene>
<keyword evidence="3" id="KW-1185">Reference proteome</keyword>
<reference evidence="2" key="1">
    <citation type="submission" date="2020-07" db="EMBL/GenBank/DDBJ databases">
        <authorList>
            <person name="Tarantini F.S."/>
            <person name="Hong K.W."/>
            <person name="Chan K.G."/>
        </authorList>
    </citation>
    <scope>NUCLEOTIDE SEQUENCE</scope>
    <source>
        <strain evidence="2">32-07</strain>
    </source>
</reference>
<evidence type="ECO:0000256" key="1">
    <source>
        <dbReference type="SAM" id="MobiDB-lite"/>
    </source>
</evidence>
<sequence>MRLDTVLTPGAAGHATGPHAAGIDDGAGAAGAPEAAHALGLCRVRDCTVAEIAATLGRPVPVTKIILSDLLDCGALAVAVPAAATDPVTGRPAPQVLEALLAGLRNHHAAV</sequence>